<keyword evidence="6" id="KW-0694">RNA-binding</keyword>
<protein>
    <submittedName>
        <fullName evidence="8">Addiction module toxin, HicA family</fullName>
    </submittedName>
</protein>
<dbReference type="GO" id="GO:0003729">
    <property type="term" value="F:mRNA binding"/>
    <property type="evidence" value="ECO:0007669"/>
    <property type="project" value="InterPro"/>
</dbReference>
<evidence type="ECO:0000313" key="8">
    <source>
        <dbReference type="EMBL" id="PMC43599.1"/>
    </source>
</evidence>
<dbReference type="OrthoDB" id="9811409at2"/>
<dbReference type="InterPro" id="IPR012933">
    <property type="entry name" value="HicA_mRNA_interferase"/>
</dbReference>
<evidence type="ECO:0000256" key="1">
    <source>
        <dbReference type="ARBA" id="ARBA00006620"/>
    </source>
</evidence>
<dbReference type="InterPro" id="IPR038570">
    <property type="entry name" value="HicA_sf"/>
</dbReference>
<evidence type="ECO:0000256" key="2">
    <source>
        <dbReference type="ARBA" id="ARBA00022649"/>
    </source>
</evidence>
<evidence type="ECO:0000256" key="5">
    <source>
        <dbReference type="ARBA" id="ARBA00022801"/>
    </source>
</evidence>
<dbReference type="EMBL" id="PNGV01000001">
    <property type="protein sequence ID" value="PMC43599.1"/>
    <property type="molecule type" value="Genomic_DNA"/>
</dbReference>
<evidence type="ECO:0000256" key="6">
    <source>
        <dbReference type="ARBA" id="ARBA00022884"/>
    </source>
</evidence>
<evidence type="ECO:0000256" key="4">
    <source>
        <dbReference type="ARBA" id="ARBA00022759"/>
    </source>
</evidence>
<dbReference type="Pfam" id="PF07927">
    <property type="entry name" value="HicA_toxin"/>
    <property type="match status" value="1"/>
</dbReference>
<keyword evidence="3" id="KW-0540">Nuclease</keyword>
<gene>
    <name evidence="8" type="ORF">CJ216_05140</name>
</gene>
<dbReference type="AlphaFoldDB" id="A0A2I1KP75"/>
<dbReference type="GO" id="GO:0016787">
    <property type="term" value="F:hydrolase activity"/>
    <property type="evidence" value="ECO:0007669"/>
    <property type="project" value="UniProtKB-KW"/>
</dbReference>
<evidence type="ECO:0000256" key="3">
    <source>
        <dbReference type="ARBA" id="ARBA00022722"/>
    </source>
</evidence>
<dbReference type="GO" id="GO:0004519">
    <property type="term" value="F:endonuclease activity"/>
    <property type="evidence" value="ECO:0007669"/>
    <property type="project" value="UniProtKB-KW"/>
</dbReference>
<keyword evidence="5" id="KW-0378">Hydrolase</keyword>
<dbReference type="GeneID" id="98326757"/>
<keyword evidence="2" id="KW-1277">Toxin-antitoxin system</keyword>
<keyword evidence="7" id="KW-0346">Stress response</keyword>
<keyword evidence="9" id="KW-1185">Reference proteome</keyword>
<dbReference type="Gene3D" id="3.30.920.30">
    <property type="entry name" value="Hypothetical protein"/>
    <property type="match status" value="1"/>
</dbReference>
<accession>A0A2I1KP75</accession>
<reference evidence="8 9" key="1">
    <citation type="submission" date="2017-09" db="EMBL/GenBank/DDBJ databases">
        <title>Bacterial strain isolated from the female urinary microbiota.</title>
        <authorList>
            <person name="Thomas-White K."/>
            <person name="Kumar N."/>
            <person name="Forster S."/>
            <person name="Putonti C."/>
            <person name="Lawley T."/>
            <person name="Wolfe A.J."/>
        </authorList>
    </citation>
    <scope>NUCLEOTIDE SEQUENCE [LARGE SCALE GENOMIC DNA]</scope>
    <source>
        <strain evidence="8 9">UMB1686</strain>
    </source>
</reference>
<keyword evidence="4" id="KW-0255">Endonuclease</keyword>
<dbReference type="SUPFAM" id="SSF54786">
    <property type="entry name" value="YcfA/nrd intein domain"/>
    <property type="match status" value="1"/>
</dbReference>
<name>A0A2I1KP75_9BIFI</name>
<comment type="caution">
    <text evidence="8">The sequence shown here is derived from an EMBL/GenBank/DDBJ whole genome shotgun (WGS) entry which is preliminary data.</text>
</comment>
<organism evidence="8 9">
    <name type="scientific">Gardnerella greenwoodii</name>
    <dbReference type="NCBI Taxonomy" id="2914925"/>
    <lineage>
        <taxon>Bacteria</taxon>
        <taxon>Bacillati</taxon>
        <taxon>Actinomycetota</taxon>
        <taxon>Actinomycetes</taxon>
        <taxon>Bifidobacteriales</taxon>
        <taxon>Bifidobacteriaceae</taxon>
        <taxon>Gardnerella</taxon>
    </lineage>
</organism>
<evidence type="ECO:0000256" key="7">
    <source>
        <dbReference type="ARBA" id="ARBA00023016"/>
    </source>
</evidence>
<dbReference type="RefSeq" id="WP_032841657.1">
    <property type="nucleotide sequence ID" value="NZ_JAKNCL010000003.1"/>
</dbReference>
<proteinExistence type="inferred from homology"/>
<sequence length="65" mass="7503">MRYKEIEKRLKKDGWILFAQRGSHCQFVHKTKTGKVTVPKHPGDINPSVVKSIWRQAGISETKVK</sequence>
<dbReference type="Proteomes" id="UP000235771">
    <property type="component" value="Unassembled WGS sequence"/>
</dbReference>
<evidence type="ECO:0000313" key="9">
    <source>
        <dbReference type="Proteomes" id="UP000235771"/>
    </source>
</evidence>
<comment type="similarity">
    <text evidence="1">Belongs to the HicA mRNA interferase family.</text>
</comment>